<name>A0ABM8SIE6_9BURK</name>
<evidence type="ECO:0000313" key="1">
    <source>
        <dbReference type="EMBL" id="CAE6811588.1"/>
    </source>
</evidence>
<protein>
    <submittedName>
        <fullName evidence="1">Uncharacterized protein</fullName>
    </submittedName>
</protein>
<proteinExistence type="predicted"/>
<dbReference type="EMBL" id="CAJNAU010000063">
    <property type="protein sequence ID" value="CAE6811588.1"/>
    <property type="molecule type" value="Genomic_DNA"/>
</dbReference>
<gene>
    <name evidence="1" type="ORF">R69658_05431</name>
</gene>
<reference evidence="1 2" key="1">
    <citation type="submission" date="2021-02" db="EMBL/GenBank/DDBJ databases">
        <authorList>
            <person name="Vanwijnsberghe S."/>
        </authorList>
    </citation>
    <scope>NUCLEOTIDE SEQUENCE [LARGE SCALE GENOMIC DNA]</scope>
    <source>
        <strain evidence="1 2">R-69658</strain>
    </source>
</reference>
<dbReference type="Proteomes" id="UP000674425">
    <property type="component" value="Unassembled WGS sequence"/>
</dbReference>
<accession>A0ABM8SIE6</accession>
<keyword evidence="2" id="KW-1185">Reference proteome</keyword>
<evidence type="ECO:0000313" key="2">
    <source>
        <dbReference type="Proteomes" id="UP000674425"/>
    </source>
</evidence>
<sequence length="142" mass="15293">MKLNSPRTGTTSISLGRMCTHRRKRRAAVYPLVHQPGAPTGRTASAGIIPVHARDTAGWRNGSDAPGAPRKAFNGLRPGLLCCREYEAWFRFDSSVKVVGPVLHHLAALGQELGVHVRGGDLVALRMRKLPIDKVAAVAELA</sequence>
<organism evidence="1 2">
    <name type="scientific">Paraburkholderia aspalathi</name>
    <dbReference type="NCBI Taxonomy" id="1324617"/>
    <lineage>
        <taxon>Bacteria</taxon>
        <taxon>Pseudomonadati</taxon>
        <taxon>Pseudomonadota</taxon>
        <taxon>Betaproteobacteria</taxon>
        <taxon>Burkholderiales</taxon>
        <taxon>Burkholderiaceae</taxon>
        <taxon>Paraburkholderia</taxon>
    </lineage>
</organism>
<comment type="caution">
    <text evidence="1">The sequence shown here is derived from an EMBL/GenBank/DDBJ whole genome shotgun (WGS) entry which is preliminary data.</text>
</comment>